<gene>
    <name evidence="2" type="ORF">SVIO_025850</name>
</gene>
<protein>
    <submittedName>
        <fullName evidence="2">Uncharacterized protein</fullName>
    </submittedName>
</protein>
<feature type="compositionally biased region" description="Gly residues" evidence="1">
    <location>
        <begin position="46"/>
        <end position="57"/>
    </location>
</feature>
<sequence length="135" mass="12452">MPVGEGEDGLDETDDAGRAAQVADVGLDGADGEGTPGGAVPTDGLAEGGGLDRVPGGGTGAVEFDVVDGVRGDAGASVGAGEHIGLSVDGGSGEGLTGRVVVGGAATDQAQDAVAVGESGAQALQDNGAAPSPGT</sequence>
<feature type="region of interest" description="Disordered" evidence="1">
    <location>
        <begin position="116"/>
        <end position="135"/>
    </location>
</feature>
<feature type="region of interest" description="Disordered" evidence="1">
    <location>
        <begin position="1"/>
        <end position="57"/>
    </location>
</feature>
<evidence type="ECO:0000256" key="1">
    <source>
        <dbReference type="SAM" id="MobiDB-lite"/>
    </source>
</evidence>
<comment type="caution">
    <text evidence="2">The sequence shown here is derived from an EMBL/GenBank/DDBJ whole genome shotgun (WGS) entry which is preliminary data.</text>
</comment>
<reference evidence="2 3" key="1">
    <citation type="journal article" date="2020" name="Int. J. Syst. Evol. Microbiol.">
        <title>Reclassification of Streptomyces castelarensis and Streptomyces sporoclivatus as later heterotypic synonyms of Streptomyces antimycoticus.</title>
        <authorList>
            <person name="Komaki H."/>
            <person name="Tamura T."/>
        </authorList>
    </citation>
    <scope>NUCLEOTIDE SEQUENCE [LARGE SCALE GENOMIC DNA]</scope>
    <source>
        <strain evidence="2 3">NBRC 13459</strain>
    </source>
</reference>
<evidence type="ECO:0000313" key="2">
    <source>
        <dbReference type="EMBL" id="GDY51962.1"/>
    </source>
</evidence>
<dbReference type="AntiFam" id="ANF00248">
    <property type="entry name" value="Shadow ORF (opposite ppsD)"/>
</dbReference>
<dbReference type="AlphaFoldDB" id="A0A4D4KTF1"/>
<feature type="compositionally biased region" description="Acidic residues" evidence="1">
    <location>
        <begin position="1"/>
        <end position="14"/>
    </location>
</feature>
<organism evidence="2 3">
    <name type="scientific">Streptomyces violaceusniger</name>
    <dbReference type="NCBI Taxonomy" id="68280"/>
    <lineage>
        <taxon>Bacteria</taxon>
        <taxon>Bacillati</taxon>
        <taxon>Actinomycetota</taxon>
        <taxon>Actinomycetes</taxon>
        <taxon>Kitasatosporales</taxon>
        <taxon>Streptomycetaceae</taxon>
        <taxon>Streptomyces</taxon>
        <taxon>Streptomyces violaceusniger group</taxon>
    </lineage>
</organism>
<proteinExistence type="predicted"/>
<keyword evidence="3" id="KW-1185">Reference proteome</keyword>
<name>A0A4D4KTF1_STRVO</name>
<evidence type="ECO:0000313" key="3">
    <source>
        <dbReference type="Proteomes" id="UP000301309"/>
    </source>
</evidence>
<dbReference type="Proteomes" id="UP000301309">
    <property type="component" value="Unassembled WGS sequence"/>
</dbReference>
<accession>A0A4D4KTF1</accession>
<dbReference type="EMBL" id="BJHW01000001">
    <property type="protein sequence ID" value="GDY51962.1"/>
    <property type="molecule type" value="Genomic_DNA"/>
</dbReference>